<keyword evidence="1" id="KW-0472">Membrane</keyword>
<dbReference type="InterPro" id="IPR059177">
    <property type="entry name" value="GH29D-like_dom"/>
</dbReference>
<keyword evidence="1" id="KW-1133">Transmembrane helix</keyword>
<evidence type="ECO:0000259" key="4">
    <source>
        <dbReference type="Pfam" id="PF09990"/>
    </source>
</evidence>
<dbReference type="SUPFAM" id="SSF52047">
    <property type="entry name" value="RNI-like"/>
    <property type="match status" value="1"/>
</dbReference>
<evidence type="ECO:0000259" key="3">
    <source>
        <dbReference type="Pfam" id="PF07635"/>
    </source>
</evidence>
<dbReference type="Pfam" id="PF13290">
    <property type="entry name" value="CHB_HEX_C_1"/>
    <property type="match status" value="1"/>
</dbReference>
<dbReference type="Gene3D" id="2.60.120.260">
    <property type="entry name" value="Galactose-binding domain-like"/>
    <property type="match status" value="1"/>
</dbReference>
<name>A0ABW5MXH2_9FLAO</name>
<feature type="domain" description="F5/8 type C" evidence="2">
    <location>
        <begin position="549"/>
        <end position="667"/>
    </location>
</feature>
<reference evidence="7" key="1">
    <citation type="journal article" date="2019" name="Int. J. Syst. Evol. Microbiol.">
        <title>The Global Catalogue of Microorganisms (GCM) 10K type strain sequencing project: providing services to taxonomists for standard genome sequencing and annotation.</title>
        <authorList>
            <consortium name="The Broad Institute Genomics Platform"/>
            <consortium name="The Broad Institute Genome Sequencing Center for Infectious Disease"/>
            <person name="Wu L."/>
            <person name="Ma J."/>
        </authorList>
    </citation>
    <scope>NUCLEOTIDE SEQUENCE [LARGE SCALE GENOMIC DNA]</scope>
    <source>
        <strain evidence="7">KCTC 52368</strain>
    </source>
</reference>
<protein>
    <submittedName>
        <fullName evidence="6">FN3 associated domain-containing protein</fullName>
    </submittedName>
</protein>
<dbReference type="Gene3D" id="3.80.10.10">
    <property type="entry name" value="Ribonuclease Inhibitor"/>
    <property type="match status" value="1"/>
</dbReference>
<gene>
    <name evidence="6" type="ORF">ACFSQJ_12975</name>
</gene>
<evidence type="ECO:0000313" key="6">
    <source>
        <dbReference type="EMBL" id="MFD2587852.1"/>
    </source>
</evidence>
<keyword evidence="7" id="KW-1185">Reference proteome</keyword>
<dbReference type="Proteomes" id="UP001597526">
    <property type="component" value="Unassembled WGS sequence"/>
</dbReference>
<dbReference type="EMBL" id="JBHULB010000016">
    <property type="protein sequence ID" value="MFD2587852.1"/>
    <property type="molecule type" value="Genomic_DNA"/>
</dbReference>
<evidence type="ECO:0000259" key="2">
    <source>
        <dbReference type="Pfam" id="PF00754"/>
    </source>
</evidence>
<feature type="domain" description="GH29D-like beta-sandwich" evidence="5">
    <location>
        <begin position="460"/>
        <end position="522"/>
    </location>
</feature>
<keyword evidence="1" id="KW-0812">Transmembrane</keyword>
<feature type="domain" description="DUF2231" evidence="4">
    <location>
        <begin position="11"/>
        <end position="134"/>
    </location>
</feature>
<feature type="transmembrane region" description="Helical" evidence="1">
    <location>
        <begin position="78"/>
        <end position="96"/>
    </location>
</feature>
<feature type="transmembrane region" description="Helical" evidence="1">
    <location>
        <begin position="44"/>
        <end position="66"/>
    </location>
</feature>
<dbReference type="Pfam" id="PF09990">
    <property type="entry name" value="DUF2231"/>
    <property type="match status" value="1"/>
</dbReference>
<dbReference type="SUPFAM" id="SSF49785">
    <property type="entry name" value="Galactose-binding domain-like"/>
    <property type="match status" value="1"/>
</dbReference>
<feature type="transmembrane region" description="Helical" evidence="1">
    <location>
        <begin position="14"/>
        <end position="32"/>
    </location>
</feature>
<dbReference type="Pfam" id="PF07635">
    <property type="entry name" value="PSCyt1"/>
    <property type="match status" value="1"/>
</dbReference>
<dbReference type="InterPro" id="IPR011429">
    <property type="entry name" value="Cyt_c_Planctomycete-type"/>
</dbReference>
<feature type="transmembrane region" description="Helical" evidence="1">
    <location>
        <begin position="108"/>
        <end position="128"/>
    </location>
</feature>
<dbReference type="RefSeq" id="WP_377767373.1">
    <property type="nucleotide sequence ID" value="NZ_JBHULB010000016.1"/>
</dbReference>
<organism evidence="6 7">
    <name type="scientific">Croceitalea marina</name>
    <dbReference type="NCBI Taxonomy" id="1775166"/>
    <lineage>
        <taxon>Bacteria</taxon>
        <taxon>Pseudomonadati</taxon>
        <taxon>Bacteroidota</taxon>
        <taxon>Flavobacteriia</taxon>
        <taxon>Flavobacteriales</taxon>
        <taxon>Flavobacteriaceae</taxon>
        <taxon>Croceitalea</taxon>
    </lineage>
</organism>
<dbReference type="Pfam" id="PF00754">
    <property type="entry name" value="F5_F8_type_C"/>
    <property type="match status" value="1"/>
</dbReference>
<proteinExistence type="predicted"/>
<dbReference type="PANTHER" id="PTHR35889">
    <property type="entry name" value="CYCLOINULO-OLIGOSACCHARIDE FRUCTANOTRANSFERASE-RELATED"/>
    <property type="match status" value="1"/>
</dbReference>
<dbReference type="InterPro" id="IPR008979">
    <property type="entry name" value="Galactose-bd-like_sf"/>
</dbReference>
<evidence type="ECO:0000313" key="7">
    <source>
        <dbReference type="Proteomes" id="UP001597526"/>
    </source>
</evidence>
<dbReference type="InterPro" id="IPR032675">
    <property type="entry name" value="LRR_dom_sf"/>
</dbReference>
<dbReference type="InterPro" id="IPR019251">
    <property type="entry name" value="DUF2231_TM"/>
</dbReference>
<feature type="domain" description="Cytochrome C Planctomycete-type" evidence="3">
    <location>
        <begin position="169"/>
        <end position="228"/>
    </location>
</feature>
<comment type="caution">
    <text evidence="6">The sequence shown here is derived from an EMBL/GenBank/DDBJ whole genome shotgun (WGS) entry which is preliminary data.</text>
</comment>
<evidence type="ECO:0000256" key="1">
    <source>
        <dbReference type="SAM" id="Phobius"/>
    </source>
</evidence>
<evidence type="ECO:0000259" key="5">
    <source>
        <dbReference type="Pfam" id="PF13290"/>
    </source>
</evidence>
<dbReference type="InterPro" id="IPR000421">
    <property type="entry name" value="FA58C"/>
</dbReference>
<accession>A0ABW5MXH2</accession>
<dbReference type="PANTHER" id="PTHR35889:SF3">
    <property type="entry name" value="F-BOX DOMAIN-CONTAINING PROTEIN"/>
    <property type="match status" value="1"/>
</dbReference>
<sequence>MTYLTINIGNFHPILVHLPIGILIFAFLLEVYQRFKPKENITGIIKFAIAIGVLSAIVSIITGLFLEDSGSYDEDAIFRHKWMGIGMTAIAILLYFAKDSGNKVVSKLYLPMFVAVMILLTITGHWGGNMTHGEGFLTKDITSNEIIIEDVNEALVYNDIIQPILNNKCVSCHNSKKTEGKLLLTSQQELLLGGDSGSLLESKTSEQPLLLHRVQLPEEDEEHMPPKGKIQLTASEIELLQWWIENDNCFDCITSDLERNKKIQTYLNELEEDTSIRAMIAKDLDIVDHNWLTSKKLSGISIYPLKEGSPLLLLNLSNRKNLSKNDFLGLKKYAEHIVELNLGYSNFQDSLASSISIFKNLTKLQLQGTAVDDETIKVLDGFDKLESLNLYGTEITDTAIETLKNLTSLKDLYLWRTNLTNEAIAQLTSENKNLIAHQINKDIFSASAITPPLFIVASNFIKDSLPVELATSFENASIFYTTDNSEPDTSSTKYSEPFLLKETTTVKAISHKKGWGKSEVVTTNFKRSTIGYTNVALNKEPSEKYQGKGAETLIDLERGSERFVDGKWLGYEGTHFNATFQLEEKKEISSISVSALSNPTNWIFHPKGFKIWVSINGKDFKPWHTVKLPEQEPSSNSSIDFFDIELPKVETKYVRIQVESILKNPSWHQSPGGKSWLFVDEILIN</sequence>